<evidence type="ECO:0000259" key="2">
    <source>
        <dbReference type="PROSITE" id="PS50106"/>
    </source>
</evidence>
<dbReference type="Pfam" id="PF13180">
    <property type="entry name" value="PDZ_2"/>
    <property type="match status" value="1"/>
</dbReference>
<feature type="active site" evidence="1">
    <location>
        <position position="235"/>
    </location>
</feature>
<dbReference type="GO" id="GO:0005524">
    <property type="term" value="F:ATP binding"/>
    <property type="evidence" value="ECO:0007669"/>
    <property type="project" value="InterPro"/>
</dbReference>
<accession>A0A3L7A8D5</accession>
<keyword evidence="1" id="KW-0720">Serine protease</keyword>
<dbReference type="PANTHER" id="PTHR10046">
    <property type="entry name" value="ATP DEPENDENT LON PROTEASE FAMILY MEMBER"/>
    <property type="match status" value="1"/>
</dbReference>
<evidence type="ECO:0000313" key="4">
    <source>
        <dbReference type="EMBL" id="RLP76603.1"/>
    </source>
</evidence>
<dbReference type="InterPro" id="IPR036034">
    <property type="entry name" value="PDZ_sf"/>
</dbReference>
<evidence type="ECO:0000256" key="1">
    <source>
        <dbReference type="PROSITE-ProRule" id="PRU01122"/>
    </source>
</evidence>
<keyword evidence="1" id="KW-0645">Protease</keyword>
<dbReference type="SMART" id="SM00228">
    <property type="entry name" value="PDZ"/>
    <property type="match status" value="1"/>
</dbReference>
<dbReference type="InterPro" id="IPR008269">
    <property type="entry name" value="Lon_proteolytic"/>
</dbReference>
<feature type="active site" evidence="1">
    <location>
        <position position="280"/>
    </location>
</feature>
<keyword evidence="1" id="KW-0378">Hydrolase</keyword>
<organism evidence="4 5">
    <name type="scientific">Mycetocola tolaasinivorans</name>
    <dbReference type="NCBI Taxonomy" id="76635"/>
    <lineage>
        <taxon>Bacteria</taxon>
        <taxon>Bacillati</taxon>
        <taxon>Actinomycetota</taxon>
        <taxon>Actinomycetes</taxon>
        <taxon>Micrococcales</taxon>
        <taxon>Microbacteriaceae</taxon>
        <taxon>Mycetocola</taxon>
    </lineage>
</organism>
<proteinExistence type="inferred from homology"/>
<dbReference type="EMBL" id="RCUX01000004">
    <property type="protein sequence ID" value="RLP76603.1"/>
    <property type="molecule type" value="Genomic_DNA"/>
</dbReference>
<dbReference type="InterPro" id="IPR014721">
    <property type="entry name" value="Ribsml_uS5_D2-typ_fold_subgr"/>
</dbReference>
<comment type="catalytic activity">
    <reaction evidence="1">
        <text>Hydrolysis of proteins in presence of ATP.</text>
        <dbReference type="EC" id="3.4.21.53"/>
    </reaction>
</comment>
<feature type="domain" description="PDZ" evidence="2">
    <location>
        <begin position="124"/>
        <end position="185"/>
    </location>
</feature>
<dbReference type="GO" id="GO:0004176">
    <property type="term" value="F:ATP-dependent peptidase activity"/>
    <property type="evidence" value="ECO:0007669"/>
    <property type="project" value="UniProtKB-UniRule"/>
</dbReference>
<evidence type="ECO:0000259" key="3">
    <source>
        <dbReference type="PROSITE" id="PS51786"/>
    </source>
</evidence>
<dbReference type="SUPFAM" id="SSF54211">
    <property type="entry name" value="Ribosomal protein S5 domain 2-like"/>
    <property type="match status" value="1"/>
</dbReference>
<dbReference type="GO" id="GO:0030163">
    <property type="term" value="P:protein catabolic process"/>
    <property type="evidence" value="ECO:0007669"/>
    <property type="project" value="InterPro"/>
</dbReference>
<dbReference type="PROSITE" id="PS51786">
    <property type="entry name" value="LON_PROTEOLYTIC"/>
    <property type="match status" value="1"/>
</dbReference>
<comment type="caution">
    <text evidence="4">The sequence shown here is derived from an EMBL/GenBank/DDBJ whole genome shotgun (WGS) entry which is preliminary data.</text>
</comment>
<dbReference type="GO" id="GO:0006508">
    <property type="term" value="P:proteolysis"/>
    <property type="evidence" value="ECO:0007669"/>
    <property type="project" value="UniProtKB-KW"/>
</dbReference>
<evidence type="ECO:0000313" key="5">
    <source>
        <dbReference type="Proteomes" id="UP000272503"/>
    </source>
</evidence>
<dbReference type="InterPro" id="IPR001478">
    <property type="entry name" value="PDZ"/>
</dbReference>
<name>A0A3L7A8D5_9MICO</name>
<protein>
    <recommendedName>
        <fullName evidence="1">endopeptidase La</fullName>
        <ecNumber evidence="1">3.4.21.53</ecNumber>
    </recommendedName>
</protein>
<dbReference type="Gene3D" id="3.30.230.10">
    <property type="match status" value="1"/>
</dbReference>
<dbReference type="GO" id="GO:0004252">
    <property type="term" value="F:serine-type endopeptidase activity"/>
    <property type="evidence" value="ECO:0007669"/>
    <property type="project" value="UniProtKB-UniRule"/>
</dbReference>
<dbReference type="PROSITE" id="PS50106">
    <property type="entry name" value="PDZ"/>
    <property type="match status" value="1"/>
</dbReference>
<sequence length="341" mass="35729">MVLLLVLAFAPSTYLVQQPGPVENTLGTTMVNKKELPIIEINGAETHPTTGNLDLLTVQLLGDRERPANWLNVISAWFDRTRTVVPVDAVYPAGVTTDERNQQNQQLMVGSQQDAIAAALKHQGIPVQSHLRVTLIQGGSPADGQLKVGDEVVSVNGVAMSTLDSVQKAVQDNGVDKALTIDVLRDGKPISVSVTPALATAQDGSTHARIGIGTGEVFQFPFEVKINLEDIGGPSAGMMFALGIIDKLSGDDLTGGAHVAGTGTIDANGTVGPIGGIRQKLFGAKGAGATYFLAPAENCNEVVGHVPSGLRVFKVSKLDDSLTVLKTIREKANLDALPTCS</sequence>
<dbReference type="OrthoDB" id="2356897at2"/>
<dbReference type="InterPro" id="IPR020568">
    <property type="entry name" value="Ribosomal_Su5_D2-typ_SF"/>
</dbReference>
<dbReference type="InterPro" id="IPR027065">
    <property type="entry name" value="Lon_Prtase"/>
</dbReference>
<dbReference type="Proteomes" id="UP000272503">
    <property type="component" value="Unassembled WGS sequence"/>
</dbReference>
<dbReference type="Pfam" id="PF05362">
    <property type="entry name" value="Lon_C"/>
    <property type="match status" value="1"/>
</dbReference>
<dbReference type="AlphaFoldDB" id="A0A3L7A8D5"/>
<dbReference type="EC" id="3.4.21.53" evidence="1"/>
<keyword evidence="5" id="KW-1185">Reference proteome</keyword>
<dbReference type="SUPFAM" id="SSF50156">
    <property type="entry name" value="PDZ domain-like"/>
    <property type="match status" value="1"/>
</dbReference>
<comment type="similarity">
    <text evidence="1">Belongs to the peptidase S16 family.</text>
</comment>
<reference evidence="4 5" key="1">
    <citation type="submission" date="2018-10" db="EMBL/GenBank/DDBJ databases">
        <authorList>
            <person name="Li J."/>
        </authorList>
    </citation>
    <scope>NUCLEOTIDE SEQUENCE [LARGE SCALE GENOMIC DNA]</scope>
    <source>
        <strain evidence="4 5">IF 016277</strain>
    </source>
</reference>
<gene>
    <name evidence="4" type="ORF">D9V32_06320</name>
</gene>
<feature type="domain" description="Lon proteolytic" evidence="3">
    <location>
        <begin position="149"/>
        <end position="328"/>
    </location>
</feature>